<comment type="caution">
    <text evidence="1">The sequence shown here is derived from an EMBL/GenBank/DDBJ whole genome shotgun (WGS) entry which is preliminary data.</text>
</comment>
<gene>
    <name evidence="1" type="ORF">BWY43_00678</name>
</gene>
<proteinExistence type="predicted"/>
<dbReference type="AlphaFoldDB" id="A0A1V5SCZ1"/>
<sequence>MKEKFGIDPAYYDHEFEQEATEAIADTAAQGPESIAINNAPHNLEIIGPVEAERELVDEIIDFIEKMSRDYKERIYTEISRLNKSDKTKERMARFIELNGFDVPIFKLITNNAEKTKYFGKIGWDFEEEVRGAILVIDFPRPVSRYWHKSSVKWDEENEEYYDSEHNILWGDIYQSTVRVIWSHKDQAAYTNNLSMTRLNYPGEHQSENYYYIWEVCLKER</sequence>
<name>A0A1V5SCZ1_9BACT</name>
<accession>A0A1V5SCZ1</accession>
<organism evidence="1">
    <name type="scientific">candidate division WS2 bacterium ADurb.Bin280</name>
    <dbReference type="NCBI Taxonomy" id="1852829"/>
    <lineage>
        <taxon>Bacteria</taxon>
        <taxon>candidate division WS2</taxon>
    </lineage>
</organism>
<protein>
    <submittedName>
        <fullName evidence="1">Uncharacterized protein</fullName>
    </submittedName>
</protein>
<reference evidence="1" key="1">
    <citation type="submission" date="2017-02" db="EMBL/GenBank/DDBJ databases">
        <title>Delving into the versatile metabolic prowess of the omnipresent phylum Bacteroidetes.</title>
        <authorList>
            <person name="Nobu M.K."/>
            <person name="Mei R."/>
            <person name="Narihiro T."/>
            <person name="Kuroda K."/>
            <person name="Liu W.-T."/>
        </authorList>
    </citation>
    <scope>NUCLEOTIDE SEQUENCE</scope>
    <source>
        <strain evidence="1">ADurb.Bin280</strain>
    </source>
</reference>
<evidence type="ECO:0000313" key="1">
    <source>
        <dbReference type="EMBL" id="OQA52071.1"/>
    </source>
</evidence>
<dbReference type="EMBL" id="MWBO01000049">
    <property type="protein sequence ID" value="OQA52071.1"/>
    <property type="molecule type" value="Genomic_DNA"/>
</dbReference>
<dbReference type="Proteomes" id="UP000485367">
    <property type="component" value="Unassembled WGS sequence"/>
</dbReference>